<dbReference type="PANTHER" id="PTHR36847">
    <property type="entry name" value="AMIDOLIGASE ENZYME"/>
    <property type="match status" value="1"/>
</dbReference>
<accession>A0ABY0HA27</accession>
<keyword evidence="3" id="KW-1185">Reference proteome</keyword>
<dbReference type="EMBL" id="QJNS01000083">
    <property type="protein sequence ID" value="RYO88677.1"/>
    <property type="molecule type" value="Genomic_DNA"/>
</dbReference>
<protein>
    <recommendedName>
        <fullName evidence="4">Amidoligase enzyme</fullName>
    </recommendedName>
</protein>
<feature type="region of interest" description="Disordered" evidence="1">
    <location>
        <begin position="446"/>
        <end position="512"/>
    </location>
</feature>
<organism evidence="2 3">
    <name type="scientific">Monosporascus cannonballus</name>
    <dbReference type="NCBI Taxonomy" id="155416"/>
    <lineage>
        <taxon>Eukaryota</taxon>
        <taxon>Fungi</taxon>
        <taxon>Dikarya</taxon>
        <taxon>Ascomycota</taxon>
        <taxon>Pezizomycotina</taxon>
        <taxon>Sordariomycetes</taxon>
        <taxon>Xylariomycetidae</taxon>
        <taxon>Xylariales</taxon>
        <taxon>Xylariales incertae sedis</taxon>
        <taxon>Monosporascus</taxon>
    </lineage>
</organism>
<evidence type="ECO:0000256" key="1">
    <source>
        <dbReference type="SAM" id="MobiDB-lite"/>
    </source>
</evidence>
<reference evidence="2 3" key="1">
    <citation type="submission" date="2018-06" db="EMBL/GenBank/DDBJ databases">
        <title>Complete Genomes of Monosporascus.</title>
        <authorList>
            <person name="Robinson A.J."/>
            <person name="Natvig D.O."/>
        </authorList>
    </citation>
    <scope>NUCLEOTIDE SEQUENCE [LARGE SCALE GENOMIC DNA]</scope>
    <source>
        <strain evidence="2 3">CBS 609.92</strain>
    </source>
</reference>
<gene>
    <name evidence="2" type="ORF">DL762_003603</name>
</gene>
<dbReference type="Proteomes" id="UP000294003">
    <property type="component" value="Unassembled WGS sequence"/>
</dbReference>
<evidence type="ECO:0008006" key="4">
    <source>
        <dbReference type="Google" id="ProtNLM"/>
    </source>
</evidence>
<proteinExistence type="predicted"/>
<evidence type="ECO:0000313" key="2">
    <source>
        <dbReference type="EMBL" id="RYO88677.1"/>
    </source>
</evidence>
<dbReference type="PANTHER" id="PTHR36847:SF1">
    <property type="entry name" value="AMIDOLIGASE ENZYME"/>
    <property type="match status" value="1"/>
</dbReference>
<evidence type="ECO:0000313" key="3">
    <source>
        <dbReference type="Proteomes" id="UP000294003"/>
    </source>
</evidence>
<name>A0ABY0HA27_9PEZI</name>
<comment type="caution">
    <text evidence="2">The sequence shown here is derived from an EMBL/GenBank/DDBJ whole genome shotgun (WGS) entry which is preliminary data.</text>
</comment>
<sequence length="512" mass="56221">MTTPSPPEKTFGVEFEFLVHVDLIGLTEKQKAELSRRPRNEHIYLIAKVIKEYLDRLGLGDPVEASNDLRITNNRRSENEDKCTAWVVKRDDSLPDNAASREKCSRVAQALHGHPHVSFNYTCGLHVHVGLGDQVIPLLACQKLYSLLVLGGEEALKPLFRPCRNNNKHCLDIRTHSSLVTPQEDPPDLAGSVLGEGFKHCFPDDDGSGEERAALDKLWRAADIGKFCDLVEGGPGGRLAYWFSHLRYEGQIMGRATIEFRKAEGNLDAPENLDFVHTWPQVCTALVAFAMDAGPPEFERVIRAVRVGAAVEAPGMRLNQFLTTVGLPGDVVSSLVRRAEVLASEQSGAIAATETLAVYPLAVFLPIDRSPVVQPAQLAIQADGVLVLQQSQHGGSGAPPALRDRRVDEPRRDAAAARLWVQEQAPQSHDTVLARAGTETWRVQLPPEARRSRCARRASTAPGIPRWRHRRPAPRPMPGRPSGGTSARPPPRPRVLAEAMHHSQRGDTPGQA</sequence>